<dbReference type="AlphaFoldDB" id="A0ABD2YVI3"/>
<gene>
    <name evidence="1" type="ORF">ACH5RR_029982</name>
</gene>
<comment type="caution">
    <text evidence="1">The sequence shown here is derived from an EMBL/GenBank/DDBJ whole genome shotgun (WGS) entry which is preliminary data.</text>
</comment>
<protein>
    <submittedName>
        <fullName evidence="1">Uncharacterized protein</fullName>
    </submittedName>
</protein>
<organism evidence="1 2">
    <name type="scientific">Cinchona calisaya</name>
    <dbReference type="NCBI Taxonomy" id="153742"/>
    <lineage>
        <taxon>Eukaryota</taxon>
        <taxon>Viridiplantae</taxon>
        <taxon>Streptophyta</taxon>
        <taxon>Embryophyta</taxon>
        <taxon>Tracheophyta</taxon>
        <taxon>Spermatophyta</taxon>
        <taxon>Magnoliopsida</taxon>
        <taxon>eudicotyledons</taxon>
        <taxon>Gunneridae</taxon>
        <taxon>Pentapetalae</taxon>
        <taxon>asterids</taxon>
        <taxon>lamiids</taxon>
        <taxon>Gentianales</taxon>
        <taxon>Rubiaceae</taxon>
        <taxon>Cinchonoideae</taxon>
        <taxon>Cinchoneae</taxon>
        <taxon>Cinchona</taxon>
    </lineage>
</organism>
<evidence type="ECO:0000313" key="2">
    <source>
        <dbReference type="Proteomes" id="UP001630127"/>
    </source>
</evidence>
<name>A0ABD2YVI3_9GENT</name>
<keyword evidence="2" id="KW-1185">Reference proteome</keyword>
<proteinExistence type="predicted"/>
<reference evidence="1 2" key="1">
    <citation type="submission" date="2024-11" db="EMBL/GenBank/DDBJ databases">
        <title>A near-complete genome assembly of Cinchona calisaya.</title>
        <authorList>
            <person name="Lian D.C."/>
            <person name="Zhao X.W."/>
            <person name="Wei L."/>
        </authorList>
    </citation>
    <scope>NUCLEOTIDE SEQUENCE [LARGE SCALE GENOMIC DNA]</scope>
    <source>
        <tissue evidence="1">Nenye</tissue>
    </source>
</reference>
<sequence>MPAPVLVSGDAILKPCSTVQPSPPLLEFSHQFETLYYPNLSFHSSFTDSKDNHVIPVLGIGNLFLGTNIRSSKRHGANIASVGSFFSKWRKYQLGLRL</sequence>
<evidence type="ECO:0000313" key="1">
    <source>
        <dbReference type="EMBL" id="KAL3510581.1"/>
    </source>
</evidence>
<dbReference type="EMBL" id="JBJUIK010000012">
    <property type="protein sequence ID" value="KAL3510581.1"/>
    <property type="molecule type" value="Genomic_DNA"/>
</dbReference>
<dbReference type="Proteomes" id="UP001630127">
    <property type="component" value="Unassembled WGS sequence"/>
</dbReference>
<accession>A0ABD2YVI3</accession>